<evidence type="ECO:0000313" key="7">
    <source>
        <dbReference type="Proteomes" id="UP000095003"/>
    </source>
</evidence>
<dbReference type="InterPro" id="IPR042267">
    <property type="entry name" value="VTC_sf"/>
</dbReference>
<proteinExistence type="predicted"/>
<protein>
    <submittedName>
        <fullName evidence="3">Molecular chaperone</fullName>
    </submittedName>
    <submittedName>
        <fullName evidence="2">VTC domain protein</fullName>
    </submittedName>
</protein>
<sequence>MNEVLRQEKKYLLSYDQFRRLDHTFEQVLRPDSHNGTYGYPIRSLYFDTMQERDFYEKEDGLEIRRKIRLRTYSPDSDFAMLEMKQKQGENQKKRSLRLSKEDADELSRGQYSCLLKYENSFAVECYGLMNMFCYRPKAIVEYQRKAYVASENKTRITFDFAIKATESDFRLFSPTLNQNPVLDPYLVVMEVKYNGFMLSYIKQMVSLEGKSATSVSKYCLSRSAGLHYVF</sequence>
<evidence type="ECO:0000313" key="4">
    <source>
        <dbReference type="EMBL" id="ODR59657.1"/>
    </source>
</evidence>
<evidence type="ECO:0000313" key="2">
    <source>
        <dbReference type="EMBL" id="ODM10764.1"/>
    </source>
</evidence>
<accession>A0A1E3ULW2</accession>
<dbReference type="EMBL" id="MEHD01000014">
    <property type="protein sequence ID" value="ODR59657.1"/>
    <property type="molecule type" value="Genomic_DNA"/>
</dbReference>
<dbReference type="CDD" id="cd07750">
    <property type="entry name" value="PolyPPase_VTC_like"/>
    <property type="match status" value="1"/>
</dbReference>
<dbReference type="GO" id="GO:0006799">
    <property type="term" value="P:polyphosphate biosynthetic process"/>
    <property type="evidence" value="ECO:0007669"/>
    <property type="project" value="UniProtKB-ARBA"/>
</dbReference>
<gene>
    <name evidence="2" type="ORF">BEH84_03193</name>
    <name evidence="3" type="ORF">BEI59_05400</name>
    <name evidence="4" type="ORF">BEI63_05705</name>
</gene>
<dbReference type="AlphaFoldDB" id="A0A1E3ULW2"/>
<dbReference type="EMBL" id="MEHA01000003">
    <property type="protein sequence ID" value="ODR53995.1"/>
    <property type="molecule type" value="Genomic_DNA"/>
</dbReference>
<dbReference type="InterPro" id="IPR018966">
    <property type="entry name" value="VTC_domain"/>
</dbReference>
<reference evidence="4 6" key="2">
    <citation type="submission" date="2016-08" db="EMBL/GenBank/DDBJ databases">
        <title>Characterization of Isolates of Eisenbergiella tayi Derived from Blood Cultures, Using Whole Genome Sequencing.</title>
        <authorList>
            <person name="Bernier A.-M."/>
            <person name="Burdz T."/>
            <person name="Wiebe D."/>
            <person name="Bernard K."/>
        </authorList>
    </citation>
    <scope>NUCLEOTIDE SEQUENCE [LARGE SCALE GENOMIC DNA]</scope>
    <source>
        <strain evidence="4 6">NML120146</strain>
    </source>
</reference>
<dbReference type="Proteomes" id="UP000095003">
    <property type="component" value="Unassembled WGS sequence"/>
</dbReference>
<evidence type="ECO:0000313" key="5">
    <source>
        <dbReference type="Proteomes" id="UP000094271"/>
    </source>
</evidence>
<organism evidence="3 5">
    <name type="scientific">Eisenbergiella tayi</name>
    <dbReference type="NCBI Taxonomy" id="1432052"/>
    <lineage>
        <taxon>Bacteria</taxon>
        <taxon>Bacillati</taxon>
        <taxon>Bacillota</taxon>
        <taxon>Clostridia</taxon>
        <taxon>Lachnospirales</taxon>
        <taxon>Lachnospiraceae</taxon>
        <taxon>Eisenbergiella</taxon>
    </lineage>
</organism>
<evidence type="ECO:0000313" key="6">
    <source>
        <dbReference type="Proteomes" id="UP000094869"/>
    </source>
</evidence>
<comment type="caution">
    <text evidence="3">The sequence shown here is derived from an EMBL/GenBank/DDBJ whole genome shotgun (WGS) entry which is preliminary data.</text>
</comment>
<dbReference type="Pfam" id="PF09359">
    <property type="entry name" value="VTC"/>
    <property type="match status" value="1"/>
</dbReference>
<feature type="domain" description="VTC" evidence="1">
    <location>
        <begin position="6"/>
        <end position="222"/>
    </location>
</feature>
<dbReference type="Proteomes" id="UP000094869">
    <property type="component" value="Unassembled WGS sequence"/>
</dbReference>
<dbReference type="Gene3D" id="3.20.100.30">
    <property type="entry name" value="VTC, catalytic tunnel domain"/>
    <property type="match status" value="1"/>
</dbReference>
<evidence type="ECO:0000259" key="1">
    <source>
        <dbReference type="Pfam" id="PF09359"/>
    </source>
</evidence>
<dbReference type="Proteomes" id="UP000094271">
    <property type="component" value="Unassembled WGS sequence"/>
</dbReference>
<evidence type="ECO:0000313" key="3">
    <source>
        <dbReference type="EMBL" id="ODR53995.1"/>
    </source>
</evidence>
<keyword evidence="6" id="KW-1185">Reference proteome</keyword>
<reference evidence="3 5" key="3">
    <citation type="submission" date="2016-08" db="EMBL/GenBank/DDBJ databases">
        <authorList>
            <person name="Seilhamer J.J."/>
        </authorList>
    </citation>
    <scope>NUCLEOTIDE SEQUENCE [LARGE SCALE GENOMIC DNA]</scope>
    <source>
        <strain evidence="3 5">NML150140-1</strain>
    </source>
</reference>
<reference evidence="2 7" key="1">
    <citation type="submission" date="2016-07" db="EMBL/GenBank/DDBJ databases">
        <title>Characterization of isolates of Eisenbergiella tayi derived from blood cultures, using whole genome sequencing.</title>
        <authorList>
            <person name="Burdz T."/>
            <person name="Wiebe D."/>
            <person name="Huynh C."/>
            <person name="Bernard K."/>
        </authorList>
    </citation>
    <scope>NUCLEOTIDE SEQUENCE [LARGE SCALE GENOMIC DNA]</scope>
    <source>
        <strain evidence="2 7">NML 120489</strain>
    </source>
</reference>
<name>A0A1E3ULW2_9FIRM</name>
<dbReference type="EMBL" id="MCGI01000003">
    <property type="protein sequence ID" value="ODM10764.1"/>
    <property type="molecule type" value="Genomic_DNA"/>
</dbReference>
<dbReference type="OrthoDB" id="9784042at2"/>
<dbReference type="RefSeq" id="WP_009256167.1">
    <property type="nucleotide sequence ID" value="NZ_BAABXS010000001.1"/>
</dbReference>
<dbReference type="PATRIC" id="fig|1432052.3.peg.3529"/>